<name>A0A4V1P120_RHILE</name>
<sequence length="107" mass="11931">MTQEIKRIEIDLVPLNSRRISEGWTMVPGYPLQMPPDCQSAPNIGSEALLMMFSVMRSNAPLGGQALHARTSAVTLYVPGTLFGLFCYWQELDRLVKAIEEPSPTIH</sequence>
<proteinExistence type="predicted"/>
<reference evidence="1 2" key="1">
    <citation type="submission" date="2017-03" db="EMBL/GenBank/DDBJ databases">
        <authorList>
            <person name="Safronova V.I."/>
            <person name="Sazanova A.L."/>
            <person name="Chirak E.R."/>
        </authorList>
    </citation>
    <scope>NUCLEOTIDE SEQUENCE [LARGE SCALE GENOMIC DNA]</scope>
    <source>
        <strain evidence="1 2">Tri-43</strain>
    </source>
</reference>
<gene>
    <name evidence="1" type="ORF">B5P46_21645</name>
</gene>
<dbReference type="EMBL" id="MZMU01000013">
    <property type="protein sequence ID" value="RXT22490.1"/>
    <property type="molecule type" value="Genomic_DNA"/>
</dbReference>
<protein>
    <submittedName>
        <fullName evidence="1">Uncharacterized protein</fullName>
    </submittedName>
</protein>
<evidence type="ECO:0000313" key="2">
    <source>
        <dbReference type="Proteomes" id="UP000290767"/>
    </source>
</evidence>
<evidence type="ECO:0000313" key="1">
    <source>
        <dbReference type="EMBL" id="RXT22490.1"/>
    </source>
</evidence>
<dbReference type="AlphaFoldDB" id="A0A4V1P120"/>
<organism evidence="1 2">
    <name type="scientific">Rhizobium leguminosarum</name>
    <dbReference type="NCBI Taxonomy" id="384"/>
    <lineage>
        <taxon>Bacteria</taxon>
        <taxon>Pseudomonadati</taxon>
        <taxon>Pseudomonadota</taxon>
        <taxon>Alphaproteobacteria</taxon>
        <taxon>Hyphomicrobiales</taxon>
        <taxon>Rhizobiaceae</taxon>
        <taxon>Rhizobium/Agrobacterium group</taxon>
        <taxon>Rhizobium</taxon>
    </lineage>
</organism>
<dbReference type="Proteomes" id="UP000290767">
    <property type="component" value="Unassembled WGS sequence"/>
</dbReference>
<comment type="caution">
    <text evidence="1">The sequence shown here is derived from an EMBL/GenBank/DDBJ whole genome shotgun (WGS) entry which is preliminary data.</text>
</comment>
<accession>A0A4V1P120</accession>
<dbReference type="RefSeq" id="WP_129420558.1">
    <property type="nucleotide sequence ID" value="NZ_MZMU01000013.1"/>
</dbReference>